<dbReference type="PROSITE" id="PS50943">
    <property type="entry name" value="HTH_CROC1"/>
    <property type="match status" value="1"/>
</dbReference>
<evidence type="ECO:0000313" key="2">
    <source>
        <dbReference type="EMBL" id="SER53357.1"/>
    </source>
</evidence>
<keyword evidence="3" id="KW-1185">Reference proteome</keyword>
<evidence type="ECO:0000313" key="3">
    <source>
        <dbReference type="Proteomes" id="UP000198948"/>
    </source>
</evidence>
<dbReference type="SUPFAM" id="SSF47413">
    <property type="entry name" value="lambda repressor-like DNA-binding domains"/>
    <property type="match status" value="1"/>
</dbReference>
<dbReference type="InterPro" id="IPR010982">
    <property type="entry name" value="Lambda_DNA-bd_dom_sf"/>
</dbReference>
<dbReference type="InterPro" id="IPR001387">
    <property type="entry name" value="Cro/C1-type_HTH"/>
</dbReference>
<evidence type="ECO:0000259" key="1">
    <source>
        <dbReference type="PROSITE" id="PS50943"/>
    </source>
</evidence>
<sequence>MAKDYYGNTMKSIRIARRISQKSATDGKFNRSLIAKIEKNEVIPSIHKFQLILQQLNLSFDEFFFIHRNYGLTQYQELTNKFYSSLSNSDIDKLSNLVTEFSDYLNEHDSFYIKELKEVALAIIDIRKNNFENATRLVEPIWTRLSKVDLWTISDLKLINCILFIFPIEVAINIGRNAISQLEKYKQFLPDSQLKVAFKLNLTGLLLTNGKFSQTTLDLLEEILIESKENGMYDCYAVALFRKGALLQANYPEIENEEMDEAIQILELLKEQHLIDLLLEDKALFLNGETTIEKEYLTKKKPNE</sequence>
<dbReference type="InterPro" id="IPR053163">
    <property type="entry name" value="HTH-type_regulator_Rgg"/>
</dbReference>
<dbReference type="PANTHER" id="PTHR37038:SF13">
    <property type="entry name" value="HTH CRO_C1-TYPE DOMAIN-CONTAINING PROTEIN"/>
    <property type="match status" value="1"/>
</dbReference>
<dbReference type="GO" id="GO:0003677">
    <property type="term" value="F:DNA binding"/>
    <property type="evidence" value="ECO:0007669"/>
    <property type="project" value="InterPro"/>
</dbReference>
<dbReference type="AlphaFoldDB" id="A0A1H9PYR8"/>
<dbReference type="RefSeq" id="WP_092649420.1">
    <property type="nucleotide sequence ID" value="NZ_FOHA01000001.1"/>
</dbReference>
<accession>A0A1H9PYR8</accession>
<dbReference type="STRING" id="142588.SAMN04488559_101241"/>
<dbReference type="InterPro" id="IPR011990">
    <property type="entry name" value="TPR-like_helical_dom_sf"/>
</dbReference>
<proteinExistence type="predicted"/>
<name>A0A1H9PYR8_9LACT</name>
<feature type="domain" description="HTH cro/C1-type" evidence="1">
    <location>
        <begin position="31"/>
        <end position="63"/>
    </location>
</feature>
<gene>
    <name evidence="2" type="ORF">SAMN04488559_101241</name>
</gene>
<organism evidence="2 3">
    <name type="scientific">Isobaculum melis</name>
    <dbReference type="NCBI Taxonomy" id="142588"/>
    <lineage>
        <taxon>Bacteria</taxon>
        <taxon>Bacillati</taxon>
        <taxon>Bacillota</taxon>
        <taxon>Bacilli</taxon>
        <taxon>Lactobacillales</taxon>
        <taxon>Carnobacteriaceae</taxon>
        <taxon>Isobaculum</taxon>
    </lineage>
</organism>
<reference evidence="2 3" key="1">
    <citation type="submission" date="2016-10" db="EMBL/GenBank/DDBJ databases">
        <authorList>
            <person name="de Groot N.N."/>
        </authorList>
    </citation>
    <scope>NUCLEOTIDE SEQUENCE [LARGE SCALE GENOMIC DNA]</scope>
    <source>
        <strain evidence="2 3">DSM 13760</strain>
    </source>
</reference>
<dbReference type="CDD" id="cd00093">
    <property type="entry name" value="HTH_XRE"/>
    <property type="match status" value="1"/>
</dbReference>
<dbReference type="OrthoDB" id="2360592at2"/>
<dbReference type="PANTHER" id="PTHR37038">
    <property type="entry name" value="TRANSCRIPTIONAL REGULATOR-RELATED"/>
    <property type="match status" value="1"/>
</dbReference>
<dbReference type="Proteomes" id="UP000198948">
    <property type="component" value="Unassembled WGS sequence"/>
</dbReference>
<protein>
    <submittedName>
        <fullName evidence="2">Transcriptional activator, Rgg/GadR/MutR family, C-terminal domain-containing protein</fullName>
    </submittedName>
</protein>
<dbReference type="EMBL" id="FOHA01000001">
    <property type="protein sequence ID" value="SER53357.1"/>
    <property type="molecule type" value="Genomic_DNA"/>
</dbReference>
<dbReference type="Pfam" id="PF21259">
    <property type="entry name" value="Rgg_C"/>
    <property type="match status" value="1"/>
</dbReference>
<dbReference type="InterPro" id="IPR010057">
    <property type="entry name" value="Transcription_activator_Rgg_C"/>
</dbReference>
<dbReference type="NCBIfam" id="TIGR01716">
    <property type="entry name" value="RGG_Cterm"/>
    <property type="match status" value="1"/>
</dbReference>
<dbReference type="Gene3D" id="1.25.40.10">
    <property type="entry name" value="Tetratricopeptide repeat domain"/>
    <property type="match status" value="1"/>
</dbReference>